<dbReference type="PANTHER" id="PTHR47963">
    <property type="entry name" value="DEAD-BOX ATP-DEPENDENT RNA HELICASE 47, MITOCHONDRIAL"/>
    <property type="match status" value="1"/>
</dbReference>
<dbReference type="InterPro" id="IPR050547">
    <property type="entry name" value="DEAD_box_RNA_helicases"/>
</dbReference>
<evidence type="ECO:0000259" key="7">
    <source>
        <dbReference type="PROSITE" id="PS51194"/>
    </source>
</evidence>
<dbReference type="InterPro" id="IPR001650">
    <property type="entry name" value="Helicase_C-like"/>
</dbReference>
<dbReference type="PANTHER" id="PTHR47963:SF7">
    <property type="entry name" value="ATP-DEPENDENT RNA HELICASE YFML-RELATED"/>
    <property type="match status" value="1"/>
</dbReference>
<dbReference type="SUPFAM" id="SSF52540">
    <property type="entry name" value="P-loop containing nucleoside triphosphate hydrolases"/>
    <property type="match status" value="1"/>
</dbReference>
<evidence type="ECO:0000313" key="8">
    <source>
        <dbReference type="EMBL" id="KFN90947.1"/>
    </source>
</evidence>
<evidence type="ECO:0000256" key="4">
    <source>
        <dbReference type="ARBA" id="ARBA00022840"/>
    </source>
</evidence>
<reference evidence="8 9" key="1">
    <citation type="submission" date="2014-08" db="EMBL/GenBank/DDBJ databases">
        <title>Genome sequence of Tetragenococcus muriaticus.</title>
        <authorList>
            <person name="Chuea-nongthon C."/>
            <person name="Rodtong S."/>
            <person name="Yongsawatdigul J."/>
            <person name="Steele J.L."/>
            <person name="Liu X.-y."/>
            <person name="Speers J."/>
            <person name="Glasner J.D."/>
            <person name="Neeno-Eckwall E.C."/>
        </authorList>
    </citation>
    <scope>NUCLEOTIDE SEQUENCE [LARGE SCALE GENOMIC DNA]</scope>
    <source>
        <strain evidence="8 9">PMC-11-5</strain>
    </source>
</reference>
<dbReference type="InterPro" id="IPR014001">
    <property type="entry name" value="Helicase_ATP-bd"/>
</dbReference>
<keyword evidence="4" id="KW-0067">ATP-binding</keyword>
<organism evidence="8 9">
    <name type="scientific">Tetragenococcus muriaticus PMC-11-5</name>
    <dbReference type="NCBI Taxonomy" id="1302649"/>
    <lineage>
        <taxon>Bacteria</taxon>
        <taxon>Bacillati</taxon>
        <taxon>Bacillota</taxon>
        <taxon>Bacilli</taxon>
        <taxon>Lactobacillales</taxon>
        <taxon>Enterococcaceae</taxon>
        <taxon>Tetragenococcus</taxon>
    </lineage>
</organism>
<dbReference type="PATRIC" id="fig|1302649.3.peg.1671"/>
<dbReference type="CDD" id="cd00268">
    <property type="entry name" value="DEADc"/>
    <property type="match status" value="1"/>
</dbReference>
<evidence type="ECO:0000256" key="1">
    <source>
        <dbReference type="ARBA" id="ARBA00022741"/>
    </source>
</evidence>
<dbReference type="SMART" id="SM00487">
    <property type="entry name" value="DEXDc"/>
    <property type="match status" value="1"/>
</dbReference>
<dbReference type="GO" id="GO:0005840">
    <property type="term" value="C:ribosome"/>
    <property type="evidence" value="ECO:0007669"/>
    <property type="project" value="TreeGrafter"/>
</dbReference>
<dbReference type="SMART" id="SM00490">
    <property type="entry name" value="HELICc"/>
    <property type="match status" value="1"/>
</dbReference>
<proteinExistence type="predicted"/>
<dbReference type="InterPro" id="IPR011545">
    <property type="entry name" value="DEAD/DEAH_box_helicase_dom"/>
</dbReference>
<dbReference type="InterPro" id="IPR027417">
    <property type="entry name" value="P-loop_NTPase"/>
</dbReference>
<dbReference type="PROSITE" id="PS51192">
    <property type="entry name" value="HELICASE_ATP_BIND_1"/>
    <property type="match status" value="1"/>
</dbReference>
<feature type="region of interest" description="Disordered" evidence="5">
    <location>
        <begin position="374"/>
        <end position="408"/>
    </location>
</feature>
<evidence type="ECO:0000259" key="6">
    <source>
        <dbReference type="PROSITE" id="PS51192"/>
    </source>
</evidence>
<dbReference type="Gene3D" id="3.40.50.300">
    <property type="entry name" value="P-loop containing nucleotide triphosphate hydrolases"/>
    <property type="match status" value="2"/>
</dbReference>
<dbReference type="InterPro" id="IPR044742">
    <property type="entry name" value="DEAD/DEAH_RhlB"/>
</dbReference>
<dbReference type="Proteomes" id="UP000029380">
    <property type="component" value="Unassembled WGS sequence"/>
</dbReference>
<evidence type="ECO:0000256" key="5">
    <source>
        <dbReference type="SAM" id="MobiDB-lite"/>
    </source>
</evidence>
<dbReference type="RefSeq" id="WP_038026294.1">
    <property type="nucleotide sequence ID" value="NZ_JPVU01000175.1"/>
</dbReference>
<keyword evidence="3 8" id="KW-0347">Helicase</keyword>
<feature type="compositionally biased region" description="Basic residues" evidence="5">
    <location>
        <begin position="399"/>
        <end position="408"/>
    </location>
</feature>
<name>A0A091C4C7_9ENTE</name>
<dbReference type="PROSITE" id="PS51194">
    <property type="entry name" value="HELICASE_CTER"/>
    <property type="match status" value="1"/>
</dbReference>
<dbReference type="AlphaFoldDB" id="A0A091C4C7"/>
<dbReference type="GO" id="GO:0016787">
    <property type="term" value="F:hydrolase activity"/>
    <property type="evidence" value="ECO:0007669"/>
    <property type="project" value="UniProtKB-KW"/>
</dbReference>
<sequence length="425" mass="47824">MGIDFLPEKWQQRAKEEGFSQATLIQEQVFSQLNQGESLVGVAPTGTGKTLAYLWPTLLNVQPKKGNQLLVLVPSQELGVQVTNVAKAWTGNLGLQVQSLIGGANKKRQMEKLKAKPEVLVGTPGRLVELIQEKKVKAAHIQTVILDEADQLLQKEALGFMQSIIKSVPNTSQYAFFSATGTNALPEIKQLFQQELPVIDVTKEDHHLQQVDHYYLVYPARRTVDVLRRLGHVDNFQGLVFFNEVQDLGSAVEKLQYHHLPVASLASDQGKQDRKQALENFRQQKIVELLTTDVASRGLDIADLYYVVNTEVPNSKESYLHRAGRIGRMGKAGAVITIVQEDTLSDLKKIANNLELSLQEIYLYEGQLTTEAPTKSEIPKKKVKTKPKTQQKKKDQTKKPKKRRKNKKIKVLLKIRLLLPDVKMM</sequence>
<dbReference type="GO" id="GO:0003724">
    <property type="term" value="F:RNA helicase activity"/>
    <property type="evidence" value="ECO:0007669"/>
    <property type="project" value="TreeGrafter"/>
</dbReference>
<dbReference type="Pfam" id="PF00270">
    <property type="entry name" value="DEAD"/>
    <property type="match status" value="1"/>
</dbReference>
<dbReference type="Pfam" id="PF00271">
    <property type="entry name" value="Helicase_C"/>
    <property type="match status" value="1"/>
</dbReference>
<evidence type="ECO:0000256" key="2">
    <source>
        <dbReference type="ARBA" id="ARBA00022801"/>
    </source>
</evidence>
<dbReference type="EMBL" id="JPVU01000175">
    <property type="protein sequence ID" value="KFN90947.1"/>
    <property type="molecule type" value="Genomic_DNA"/>
</dbReference>
<protein>
    <submittedName>
        <fullName evidence="8">ATP-dependent RNA helicase</fullName>
    </submittedName>
</protein>
<dbReference type="GO" id="GO:0005829">
    <property type="term" value="C:cytosol"/>
    <property type="evidence" value="ECO:0007669"/>
    <property type="project" value="TreeGrafter"/>
</dbReference>
<accession>A0A091C4C7</accession>
<feature type="domain" description="Helicase C-terminal" evidence="7">
    <location>
        <begin position="225"/>
        <end position="369"/>
    </location>
</feature>
<dbReference type="GO" id="GO:0005524">
    <property type="term" value="F:ATP binding"/>
    <property type="evidence" value="ECO:0007669"/>
    <property type="project" value="UniProtKB-KW"/>
</dbReference>
<evidence type="ECO:0000256" key="3">
    <source>
        <dbReference type="ARBA" id="ARBA00022806"/>
    </source>
</evidence>
<evidence type="ECO:0000313" key="9">
    <source>
        <dbReference type="Proteomes" id="UP000029380"/>
    </source>
</evidence>
<feature type="domain" description="Helicase ATP-binding" evidence="6">
    <location>
        <begin position="30"/>
        <end position="199"/>
    </location>
</feature>
<comment type="caution">
    <text evidence="8">The sequence shown here is derived from an EMBL/GenBank/DDBJ whole genome shotgun (WGS) entry which is preliminary data.</text>
</comment>
<keyword evidence="2" id="KW-0378">Hydrolase</keyword>
<dbReference type="GO" id="GO:0033592">
    <property type="term" value="F:RNA strand annealing activity"/>
    <property type="evidence" value="ECO:0007669"/>
    <property type="project" value="TreeGrafter"/>
</dbReference>
<feature type="compositionally biased region" description="Basic residues" evidence="5">
    <location>
        <begin position="381"/>
        <end position="391"/>
    </location>
</feature>
<gene>
    <name evidence="8" type="ORF">TMUPMC115_1668</name>
</gene>
<dbReference type="GO" id="GO:0009409">
    <property type="term" value="P:response to cold"/>
    <property type="evidence" value="ECO:0007669"/>
    <property type="project" value="TreeGrafter"/>
</dbReference>
<dbReference type="CDD" id="cd18787">
    <property type="entry name" value="SF2_C_DEAD"/>
    <property type="match status" value="1"/>
</dbReference>
<keyword evidence="1" id="KW-0547">Nucleotide-binding</keyword>
<dbReference type="OrthoDB" id="9805696at2"/>